<organism evidence="3 4">
    <name type="scientific">Tianweitania populi</name>
    <dbReference type="NCBI Taxonomy" id="1607949"/>
    <lineage>
        <taxon>Bacteria</taxon>
        <taxon>Pseudomonadati</taxon>
        <taxon>Pseudomonadota</taxon>
        <taxon>Alphaproteobacteria</taxon>
        <taxon>Hyphomicrobiales</taxon>
        <taxon>Phyllobacteriaceae</taxon>
        <taxon>Tianweitania</taxon>
    </lineage>
</organism>
<feature type="compositionally biased region" description="Low complexity" evidence="1">
    <location>
        <begin position="31"/>
        <end position="89"/>
    </location>
</feature>
<keyword evidence="4" id="KW-1185">Reference proteome</keyword>
<dbReference type="AlphaFoldDB" id="A0A8J3DQG1"/>
<gene>
    <name evidence="3" type="ORF">GCM10016234_20720</name>
</gene>
<evidence type="ECO:0000259" key="2">
    <source>
        <dbReference type="Pfam" id="PF12200"/>
    </source>
</evidence>
<dbReference type="RefSeq" id="WP_189503567.1">
    <property type="nucleotide sequence ID" value="NZ_BMZQ01000002.1"/>
</dbReference>
<dbReference type="InterPro" id="IPR022016">
    <property type="entry name" value="DUF3597"/>
</dbReference>
<sequence>MSVFDKIKNAIWGTAHAAPAPKPAAAPAPAAPSAAPAAPGSAPTAGTGATATPTAGTAAPQSTPAAAPTAAPSAAPSAAPQAGGASQQAEVDVSAILEAAVAKKGEKLDWRHSIVDMMKALDLDSSLTNRKELAKELNYTGDTNDSATMNIWLHKALMKKLAANGGKVPAELTD</sequence>
<evidence type="ECO:0000313" key="3">
    <source>
        <dbReference type="EMBL" id="GHD14770.1"/>
    </source>
</evidence>
<reference evidence="3" key="1">
    <citation type="journal article" date="2014" name="Int. J. Syst. Evol. Microbiol.">
        <title>Complete genome sequence of Corynebacterium casei LMG S-19264T (=DSM 44701T), isolated from a smear-ripened cheese.</title>
        <authorList>
            <consortium name="US DOE Joint Genome Institute (JGI-PGF)"/>
            <person name="Walter F."/>
            <person name="Albersmeier A."/>
            <person name="Kalinowski J."/>
            <person name="Ruckert C."/>
        </authorList>
    </citation>
    <scope>NUCLEOTIDE SEQUENCE</scope>
    <source>
        <strain evidence="3">KCTC 42249</strain>
    </source>
</reference>
<name>A0A8J3DQG1_9HYPH</name>
<dbReference type="EMBL" id="BMZQ01000002">
    <property type="protein sequence ID" value="GHD14770.1"/>
    <property type="molecule type" value="Genomic_DNA"/>
</dbReference>
<evidence type="ECO:0000256" key="1">
    <source>
        <dbReference type="SAM" id="MobiDB-lite"/>
    </source>
</evidence>
<comment type="caution">
    <text evidence="3">The sequence shown here is derived from an EMBL/GenBank/DDBJ whole genome shotgun (WGS) entry which is preliminary data.</text>
</comment>
<feature type="region of interest" description="Disordered" evidence="1">
    <location>
        <begin position="18"/>
        <end position="90"/>
    </location>
</feature>
<proteinExistence type="predicted"/>
<feature type="compositionally biased region" description="Pro residues" evidence="1">
    <location>
        <begin position="20"/>
        <end position="30"/>
    </location>
</feature>
<dbReference type="Pfam" id="PF12200">
    <property type="entry name" value="DUF3597"/>
    <property type="match status" value="1"/>
</dbReference>
<evidence type="ECO:0000313" key="4">
    <source>
        <dbReference type="Proteomes" id="UP000630142"/>
    </source>
</evidence>
<dbReference type="Proteomes" id="UP000630142">
    <property type="component" value="Unassembled WGS sequence"/>
</dbReference>
<feature type="domain" description="DUF3597" evidence="2">
    <location>
        <begin position="57"/>
        <end position="169"/>
    </location>
</feature>
<reference evidence="3" key="2">
    <citation type="submission" date="2020-09" db="EMBL/GenBank/DDBJ databases">
        <authorList>
            <person name="Sun Q."/>
            <person name="Kim S."/>
        </authorList>
    </citation>
    <scope>NUCLEOTIDE SEQUENCE</scope>
    <source>
        <strain evidence="3">KCTC 42249</strain>
    </source>
</reference>
<protein>
    <recommendedName>
        <fullName evidence="2">DUF3597 domain-containing protein</fullName>
    </recommendedName>
</protein>
<dbReference type="SUPFAM" id="SSF158634">
    <property type="entry name" value="RPA2825-like"/>
    <property type="match status" value="1"/>
</dbReference>
<accession>A0A8J3DQG1</accession>